<dbReference type="SUPFAM" id="SSF52949">
    <property type="entry name" value="Macro domain-like"/>
    <property type="match status" value="1"/>
</dbReference>
<dbReference type="EMBL" id="CP063144">
    <property type="protein sequence ID" value="QOR93877.1"/>
    <property type="molecule type" value="Genomic_DNA"/>
</dbReference>
<reference evidence="2 3" key="1">
    <citation type="submission" date="2020-10" db="EMBL/GenBank/DDBJ databases">
        <title>Complete genome sequence of Thermosphaera aggregans strain 3507.</title>
        <authorList>
            <person name="Zayulina K.S."/>
            <person name="Elcheninov A.G."/>
            <person name="Toshchakov S.V."/>
            <person name="Kublanov I.V."/>
            <person name="Kochetkova T.V."/>
        </authorList>
    </citation>
    <scope>NUCLEOTIDE SEQUENCE [LARGE SCALE GENOMIC DNA]</scope>
    <source>
        <strain evidence="2 3">3507</strain>
    </source>
</reference>
<accession>A0A7M1UQT3</accession>
<dbReference type="KEGG" id="tcs:IMZ38_04290"/>
<protein>
    <submittedName>
        <fullName evidence="2">Macro domain-containing protein</fullName>
    </submittedName>
</protein>
<dbReference type="PROSITE" id="PS51154">
    <property type="entry name" value="MACRO"/>
    <property type="match status" value="1"/>
</dbReference>
<keyword evidence="3" id="KW-1185">Reference proteome</keyword>
<dbReference type="OrthoDB" id="15450at2157"/>
<evidence type="ECO:0000313" key="3">
    <source>
        <dbReference type="Proteomes" id="UP000593766"/>
    </source>
</evidence>
<dbReference type="PANTHER" id="PTHR11106">
    <property type="entry name" value="GANGLIOSIDE INDUCED DIFFERENTIATION ASSOCIATED PROTEIN 2-RELATED"/>
    <property type="match status" value="1"/>
</dbReference>
<name>A0A7M1UQT3_9CREN</name>
<organism evidence="2 3">
    <name type="scientific">Thermosphaera chiliense</name>
    <dbReference type="NCBI Taxonomy" id="3402707"/>
    <lineage>
        <taxon>Archaea</taxon>
        <taxon>Thermoproteota</taxon>
        <taxon>Thermoprotei</taxon>
        <taxon>Desulfurococcales</taxon>
        <taxon>Desulfurococcaceae</taxon>
        <taxon>Thermosphaera</taxon>
    </lineage>
</organism>
<evidence type="ECO:0000313" key="2">
    <source>
        <dbReference type="EMBL" id="QOR93877.1"/>
    </source>
</evidence>
<proteinExistence type="predicted"/>
<gene>
    <name evidence="2" type="ORF">IMZ38_04290</name>
</gene>
<dbReference type="InterPro" id="IPR002589">
    <property type="entry name" value="Macro_dom"/>
</dbReference>
<dbReference type="InterPro" id="IPR043472">
    <property type="entry name" value="Macro_dom-like"/>
</dbReference>
<dbReference type="Gene3D" id="3.40.220.10">
    <property type="entry name" value="Leucine Aminopeptidase, subunit E, domain 1"/>
    <property type="match status" value="1"/>
</dbReference>
<sequence length="184" mass="19571">MVFPMKCYRKDRLILCLTIGDITGFTGDAIVNPANTLGLMGGGVALAIKRKGGDEIEKEAVAQAPIGIGEAVVTNAHRLKCRKIIHAPTVIQPGGRSSVEYVLKAVEASLKKAIQLGLRTIAFPLMGAGTGGLSVEESLSAMLGAMKSYSSQDLELTIYFRNPEDFEKGVSIVSRNGFVTVSEE</sequence>
<dbReference type="Proteomes" id="UP000593766">
    <property type="component" value="Chromosome"/>
</dbReference>
<dbReference type="SMART" id="SM00506">
    <property type="entry name" value="A1pp"/>
    <property type="match status" value="1"/>
</dbReference>
<dbReference type="PANTHER" id="PTHR11106:SF111">
    <property type="entry name" value="MACRO DOMAIN-CONTAINING PROTEIN"/>
    <property type="match status" value="1"/>
</dbReference>
<dbReference type="AlphaFoldDB" id="A0A7M1UQT3"/>
<dbReference type="Pfam" id="PF01661">
    <property type="entry name" value="Macro"/>
    <property type="match status" value="1"/>
</dbReference>
<feature type="domain" description="Macro" evidence="1">
    <location>
        <begin position="2"/>
        <end position="184"/>
    </location>
</feature>
<evidence type="ECO:0000259" key="1">
    <source>
        <dbReference type="PROSITE" id="PS51154"/>
    </source>
</evidence>